<dbReference type="AlphaFoldDB" id="A0A699X6B7"/>
<protein>
    <submittedName>
        <fullName evidence="1">Uncharacterized protein</fullName>
    </submittedName>
</protein>
<reference evidence="1" key="1">
    <citation type="journal article" date="2019" name="Sci. Rep.">
        <title>Draft genome of Tanacetum cinerariifolium, the natural source of mosquito coil.</title>
        <authorList>
            <person name="Yamashiro T."/>
            <person name="Shiraishi A."/>
            <person name="Satake H."/>
            <person name="Nakayama K."/>
        </authorList>
    </citation>
    <scope>NUCLEOTIDE SEQUENCE</scope>
</reference>
<proteinExistence type="predicted"/>
<gene>
    <name evidence="1" type="ORF">Tci_924183</name>
</gene>
<name>A0A699X6B7_TANCI</name>
<evidence type="ECO:0000313" key="1">
    <source>
        <dbReference type="EMBL" id="GFD52214.1"/>
    </source>
</evidence>
<dbReference type="EMBL" id="BKCJ011779412">
    <property type="protein sequence ID" value="GFD52214.1"/>
    <property type="molecule type" value="Genomic_DNA"/>
</dbReference>
<organism evidence="1">
    <name type="scientific">Tanacetum cinerariifolium</name>
    <name type="common">Dalmatian daisy</name>
    <name type="synonym">Chrysanthemum cinerariifolium</name>
    <dbReference type="NCBI Taxonomy" id="118510"/>
    <lineage>
        <taxon>Eukaryota</taxon>
        <taxon>Viridiplantae</taxon>
        <taxon>Streptophyta</taxon>
        <taxon>Embryophyta</taxon>
        <taxon>Tracheophyta</taxon>
        <taxon>Spermatophyta</taxon>
        <taxon>Magnoliopsida</taxon>
        <taxon>eudicotyledons</taxon>
        <taxon>Gunneridae</taxon>
        <taxon>Pentapetalae</taxon>
        <taxon>asterids</taxon>
        <taxon>campanulids</taxon>
        <taxon>Asterales</taxon>
        <taxon>Asteraceae</taxon>
        <taxon>Asteroideae</taxon>
        <taxon>Anthemideae</taxon>
        <taxon>Anthemidinae</taxon>
        <taxon>Tanacetum</taxon>
    </lineage>
</organism>
<sequence length="91" mass="9359">IAQVVLHAVVAHAARNGGLAHAERAAEAAALVVAVELGELDAVEAGKQAAQLAVAHGCYFRFVGLVQAALAVAAQVQAYFVREGAGQFFDF</sequence>
<feature type="non-terminal residue" evidence="1">
    <location>
        <position position="1"/>
    </location>
</feature>
<comment type="caution">
    <text evidence="1">The sequence shown here is derived from an EMBL/GenBank/DDBJ whole genome shotgun (WGS) entry which is preliminary data.</text>
</comment>
<accession>A0A699X6B7</accession>